<sequence length="236" mass="27039">MSAATFTSPETVLTLLDRFGTGFRIKEDDFFTEGNFYLKKFVKLGVVSDISKCDPLEKDEIAIVCNVPDCRYSCASVQDYECHYNSLHRFSCGECKKTLPNGHLLDLHLSETHDSYFAAQVASGKRPMFACFLEECPQRSKDPTERRDHCIKEHKFPHDFRFDKQVHTQKKPPKQRADSGEMEVEPVVDLSVGKNTKNFNFGHSKIRSFKTKKGVDKTDILESNRMVVEMLESLPK</sequence>
<feature type="domain" description="C2H2-type" evidence="2">
    <location>
        <begin position="92"/>
        <end position="113"/>
    </location>
</feature>
<evidence type="ECO:0000313" key="3">
    <source>
        <dbReference type="EMBL" id="JAV21715.1"/>
    </source>
</evidence>
<protein>
    <submittedName>
        <fullName evidence="3">Putative alpha-snap protein</fullName>
    </submittedName>
</protein>
<reference evidence="3" key="1">
    <citation type="submission" date="2017-01" db="EMBL/GenBank/DDBJ databases">
        <title>A deep insight into the sialotranscriptome of adult male and female Cluex tarsalis mosquitoes.</title>
        <authorList>
            <person name="Ribeiro J.M."/>
            <person name="Moreira F."/>
            <person name="Bernard K.A."/>
            <person name="Calvo E."/>
        </authorList>
    </citation>
    <scope>NUCLEOTIDE SEQUENCE</scope>
    <source>
        <strain evidence="3">Kern County</strain>
        <tissue evidence="3">Salivary glands</tissue>
    </source>
</reference>
<dbReference type="InterPro" id="IPR039258">
    <property type="entry name" value="ZNF511"/>
</dbReference>
<evidence type="ECO:0000259" key="2">
    <source>
        <dbReference type="PROSITE" id="PS00028"/>
    </source>
</evidence>
<dbReference type="InterPro" id="IPR013087">
    <property type="entry name" value="Znf_C2H2_type"/>
</dbReference>
<dbReference type="AlphaFoldDB" id="A0A1Q3F2C5"/>
<organism evidence="3">
    <name type="scientific">Culex tarsalis</name>
    <name type="common">Encephalitis mosquito</name>
    <dbReference type="NCBI Taxonomy" id="7177"/>
    <lineage>
        <taxon>Eukaryota</taxon>
        <taxon>Metazoa</taxon>
        <taxon>Ecdysozoa</taxon>
        <taxon>Arthropoda</taxon>
        <taxon>Hexapoda</taxon>
        <taxon>Insecta</taxon>
        <taxon>Pterygota</taxon>
        <taxon>Neoptera</taxon>
        <taxon>Endopterygota</taxon>
        <taxon>Diptera</taxon>
        <taxon>Nematocera</taxon>
        <taxon>Culicoidea</taxon>
        <taxon>Culicidae</taxon>
        <taxon>Culicinae</taxon>
        <taxon>Culicini</taxon>
        <taxon>Culex</taxon>
        <taxon>Culex</taxon>
    </lineage>
</organism>
<dbReference type="PANTHER" id="PTHR21354:SF0">
    <property type="entry name" value="ZINC FINGER PROTEIN 511"/>
    <property type="match status" value="1"/>
</dbReference>
<dbReference type="SMART" id="SM00355">
    <property type="entry name" value="ZnF_C2H2"/>
    <property type="match status" value="3"/>
</dbReference>
<dbReference type="PROSITE" id="PS00028">
    <property type="entry name" value="ZINC_FINGER_C2H2_1"/>
    <property type="match status" value="1"/>
</dbReference>
<dbReference type="PANTHER" id="PTHR21354">
    <property type="entry name" value="ZINC FINGER PROTEIN 511"/>
    <property type="match status" value="1"/>
</dbReference>
<evidence type="ECO:0000256" key="1">
    <source>
        <dbReference type="SAM" id="MobiDB-lite"/>
    </source>
</evidence>
<accession>A0A1Q3F2C5</accession>
<dbReference type="EMBL" id="GFDL01013330">
    <property type="protein sequence ID" value="JAV21715.1"/>
    <property type="molecule type" value="Transcribed_RNA"/>
</dbReference>
<proteinExistence type="predicted"/>
<feature type="region of interest" description="Disordered" evidence="1">
    <location>
        <begin position="163"/>
        <end position="184"/>
    </location>
</feature>
<name>A0A1Q3F2C5_CULTA</name>